<evidence type="ECO:0000256" key="2">
    <source>
        <dbReference type="ARBA" id="ARBA00022475"/>
    </source>
</evidence>
<proteinExistence type="predicted"/>
<keyword evidence="4 6" id="KW-1133">Transmembrane helix</keyword>
<keyword evidence="5 6" id="KW-0472">Membrane</keyword>
<sequence length="291" mass="30919">MTGAHTAEAALLGLGLGIGLLLVLASCTPAPPKTTTTPRTSRVRRLLDEAGHHRVPVSAILLSSAGCAAATFVAVFTITTALPVAACFALFAAALPWAMLRWQLRRRRKQLGEVWPDVIDHLRSAVRSGLSLPEGLIELGHSGPAALREPFAEFGSDWRAGVPMDSALERLKLRLADPVGDRIVLALRMTRELGGTQLGRLLDTLAEVLREASRTRGELEARQSWTVTGAKLAVAAPWAVVLLLSTQPEAAVAYRSGTGTLLLVAGLGVSALSYHLMLRIGSLPAEERVLA</sequence>
<dbReference type="RefSeq" id="WP_188503538.1">
    <property type="nucleotide sequence ID" value="NZ_BMFX01000006.1"/>
</dbReference>
<dbReference type="AlphaFoldDB" id="A0A7K1UI89"/>
<dbReference type="EMBL" id="WRPM01000051">
    <property type="protein sequence ID" value="MVT26177.1"/>
    <property type="molecule type" value="Genomic_DNA"/>
</dbReference>
<dbReference type="Pfam" id="PF00482">
    <property type="entry name" value="T2SSF"/>
    <property type="match status" value="1"/>
</dbReference>
<keyword evidence="3 6" id="KW-0812">Transmembrane</keyword>
<keyword evidence="2" id="KW-1003">Cell membrane</keyword>
<keyword evidence="9" id="KW-1185">Reference proteome</keyword>
<comment type="caution">
    <text evidence="8">The sequence shown here is derived from an EMBL/GenBank/DDBJ whole genome shotgun (WGS) entry which is preliminary data.</text>
</comment>
<evidence type="ECO:0000256" key="3">
    <source>
        <dbReference type="ARBA" id="ARBA00022692"/>
    </source>
</evidence>
<gene>
    <name evidence="8" type="ORF">GNZ21_07370</name>
</gene>
<feature type="transmembrane region" description="Helical" evidence="6">
    <location>
        <begin position="257"/>
        <end position="278"/>
    </location>
</feature>
<reference evidence="8 9" key="1">
    <citation type="submission" date="2019-12" db="EMBL/GenBank/DDBJ databases">
        <title>Nesterenkonia muleiensis sp. nov., a novel actinobacterium isolated from sap of Populus euphratica.</title>
        <authorList>
            <person name="Wang R."/>
        </authorList>
    </citation>
    <scope>NUCLEOTIDE SEQUENCE [LARGE SCALE GENOMIC DNA]</scope>
    <source>
        <strain evidence="8 9">F10</strain>
    </source>
</reference>
<dbReference type="InterPro" id="IPR018076">
    <property type="entry name" value="T2SS_GspF_dom"/>
</dbReference>
<evidence type="ECO:0000256" key="6">
    <source>
        <dbReference type="SAM" id="Phobius"/>
    </source>
</evidence>
<dbReference type="PANTHER" id="PTHR35007:SF2">
    <property type="entry name" value="PILUS ASSEMBLE PROTEIN"/>
    <property type="match status" value="1"/>
</dbReference>
<evidence type="ECO:0000313" key="9">
    <source>
        <dbReference type="Proteomes" id="UP000460157"/>
    </source>
</evidence>
<dbReference type="GO" id="GO:0005886">
    <property type="term" value="C:plasma membrane"/>
    <property type="evidence" value="ECO:0007669"/>
    <property type="project" value="UniProtKB-SubCell"/>
</dbReference>
<evidence type="ECO:0000259" key="7">
    <source>
        <dbReference type="Pfam" id="PF00482"/>
    </source>
</evidence>
<organism evidence="8 9">
    <name type="scientific">Nesterenkonia alkaliphila</name>
    <dbReference type="NCBI Taxonomy" id="1463631"/>
    <lineage>
        <taxon>Bacteria</taxon>
        <taxon>Bacillati</taxon>
        <taxon>Actinomycetota</taxon>
        <taxon>Actinomycetes</taxon>
        <taxon>Micrococcales</taxon>
        <taxon>Micrococcaceae</taxon>
        <taxon>Nesterenkonia</taxon>
    </lineage>
</organism>
<feature type="transmembrane region" description="Helical" evidence="6">
    <location>
        <begin position="224"/>
        <end position="245"/>
    </location>
</feature>
<comment type="subcellular location">
    <subcellularLocation>
        <location evidence="1">Cell membrane</location>
        <topology evidence="1">Multi-pass membrane protein</topology>
    </subcellularLocation>
</comment>
<dbReference type="Proteomes" id="UP000460157">
    <property type="component" value="Unassembled WGS sequence"/>
</dbReference>
<evidence type="ECO:0000256" key="5">
    <source>
        <dbReference type="ARBA" id="ARBA00023136"/>
    </source>
</evidence>
<protein>
    <submittedName>
        <fullName evidence="8">Type II secretion system protein F</fullName>
    </submittedName>
</protein>
<feature type="transmembrane region" description="Helical" evidence="6">
    <location>
        <begin position="72"/>
        <end position="100"/>
    </location>
</feature>
<dbReference type="PANTHER" id="PTHR35007">
    <property type="entry name" value="INTEGRAL MEMBRANE PROTEIN-RELATED"/>
    <property type="match status" value="1"/>
</dbReference>
<evidence type="ECO:0000256" key="1">
    <source>
        <dbReference type="ARBA" id="ARBA00004651"/>
    </source>
</evidence>
<evidence type="ECO:0000256" key="4">
    <source>
        <dbReference type="ARBA" id="ARBA00022989"/>
    </source>
</evidence>
<name>A0A7K1UI89_9MICC</name>
<evidence type="ECO:0000313" key="8">
    <source>
        <dbReference type="EMBL" id="MVT26177.1"/>
    </source>
</evidence>
<accession>A0A7K1UI89</accession>
<feature type="domain" description="Type II secretion system protein GspF" evidence="7">
    <location>
        <begin position="119"/>
        <end position="244"/>
    </location>
</feature>